<dbReference type="OrthoDB" id="19653at2759"/>
<feature type="domain" description="Alpha/beta hydrolase fold-3" evidence="2">
    <location>
        <begin position="47"/>
        <end position="291"/>
    </location>
</feature>
<accession>A0A9P4GFY3</accession>
<evidence type="ECO:0000313" key="3">
    <source>
        <dbReference type="EMBL" id="KAF1844907.1"/>
    </source>
</evidence>
<dbReference type="InterPro" id="IPR029058">
    <property type="entry name" value="AB_hydrolase_fold"/>
</dbReference>
<dbReference type="SUPFAM" id="SSF53474">
    <property type="entry name" value="alpha/beta-Hydrolases"/>
    <property type="match status" value="1"/>
</dbReference>
<reference evidence="3" key="1">
    <citation type="submission" date="2020-01" db="EMBL/GenBank/DDBJ databases">
        <authorList>
            <consortium name="DOE Joint Genome Institute"/>
            <person name="Haridas S."/>
            <person name="Albert R."/>
            <person name="Binder M."/>
            <person name="Bloem J."/>
            <person name="Labutti K."/>
            <person name="Salamov A."/>
            <person name="Andreopoulos B."/>
            <person name="Baker S.E."/>
            <person name="Barry K."/>
            <person name="Bills G."/>
            <person name="Bluhm B.H."/>
            <person name="Cannon C."/>
            <person name="Castanera R."/>
            <person name="Culley D.E."/>
            <person name="Daum C."/>
            <person name="Ezra D."/>
            <person name="Gonzalez J.B."/>
            <person name="Henrissat B."/>
            <person name="Kuo A."/>
            <person name="Liang C."/>
            <person name="Lipzen A."/>
            <person name="Lutzoni F."/>
            <person name="Magnuson J."/>
            <person name="Mondo S."/>
            <person name="Nolan M."/>
            <person name="Ohm R."/>
            <person name="Pangilinan J."/>
            <person name="Park H.-J."/>
            <person name="Ramirez L."/>
            <person name="Alfaro M."/>
            <person name="Sun H."/>
            <person name="Tritt A."/>
            <person name="Yoshinaga Y."/>
            <person name="Zwiers L.-H."/>
            <person name="Turgeon B.G."/>
            <person name="Goodwin S.B."/>
            <person name="Spatafora J.W."/>
            <person name="Crous P.W."/>
            <person name="Grigoriev I.V."/>
        </authorList>
    </citation>
    <scope>NUCLEOTIDE SEQUENCE</scope>
    <source>
        <strain evidence="3">CBS 394.84</strain>
    </source>
</reference>
<name>A0A9P4GFY3_9PLEO</name>
<dbReference type="GeneID" id="63854063"/>
<dbReference type="PANTHER" id="PTHR48081:SF3">
    <property type="entry name" value="ALPHA_BETA HYDROLASE FOLD-3 DOMAIN-CONTAINING PROTEIN"/>
    <property type="match status" value="1"/>
</dbReference>
<dbReference type="Proteomes" id="UP000800039">
    <property type="component" value="Unassembled WGS sequence"/>
</dbReference>
<dbReference type="InterPro" id="IPR050300">
    <property type="entry name" value="GDXG_lipolytic_enzyme"/>
</dbReference>
<comment type="caution">
    <text evidence="3">The sequence shown here is derived from an EMBL/GenBank/DDBJ whole genome shotgun (WGS) entry which is preliminary data.</text>
</comment>
<protein>
    <submittedName>
        <fullName evidence="3">Alpha beta-hydrolase</fullName>
    </submittedName>
</protein>
<dbReference type="Gene3D" id="3.40.50.1820">
    <property type="entry name" value="alpha/beta hydrolase"/>
    <property type="match status" value="1"/>
</dbReference>
<organism evidence="3 4">
    <name type="scientific">Cucurbitaria berberidis CBS 394.84</name>
    <dbReference type="NCBI Taxonomy" id="1168544"/>
    <lineage>
        <taxon>Eukaryota</taxon>
        <taxon>Fungi</taxon>
        <taxon>Dikarya</taxon>
        <taxon>Ascomycota</taxon>
        <taxon>Pezizomycotina</taxon>
        <taxon>Dothideomycetes</taxon>
        <taxon>Pleosporomycetidae</taxon>
        <taxon>Pleosporales</taxon>
        <taxon>Pleosporineae</taxon>
        <taxon>Cucurbitariaceae</taxon>
        <taxon>Cucurbitaria</taxon>
    </lineage>
</organism>
<keyword evidence="1" id="KW-0378">Hydrolase</keyword>
<dbReference type="EMBL" id="ML976616">
    <property type="protein sequence ID" value="KAF1844907.1"/>
    <property type="molecule type" value="Genomic_DNA"/>
</dbReference>
<evidence type="ECO:0000313" key="4">
    <source>
        <dbReference type="Proteomes" id="UP000800039"/>
    </source>
</evidence>
<sequence>MAEPTAPTTQLSSITFTWKDDPSAGAIPAHVYYPDAAHGKGSHPIALIFHVGGFVLGSADLTPKNQIAHLVARGFVVVTPEYRLCPQVSLLDGPVQDAKDVLRWCQEELPALLQEAKSIQVDETRIVAMGHSAGGLLALTTGLCSKPPRAIVDFYGCKILDDPSWTRPLPKFAQVPDQPPEFISKIYDGPPAITSLPMFTDGKPTLSDPRCAWYIQQVKNGTSISSIVPEGDYERVDATKQFKQGFPPTYFLHGRSDVFVSYELTVRAHEALKEVGVETELVIGEEIGHAFDLQIQATDPLFEKYVVPALEFLERHV</sequence>
<evidence type="ECO:0000256" key="1">
    <source>
        <dbReference type="ARBA" id="ARBA00022801"/>
    </source>
</evidence>
<keyword evidence="4" id="KW-1185">Reference proteome</keyword>
<evidence type="ECO:0000259" key="2">
    <source>
        <dbReference type="Pfam" id="PF07859"/>
    </source>
</evidence>
<dbReference type="GO" id="GO:0016787">
    <property type="term" value="F:hydrolase activity"/>
    <property type="evidence" value="ECO:0007669"/>
    <property type="project" value="UniProtKB-KW"/>
</dbReference>
<dbReference type="InterPro" id="IPR013094">
    <property type="entry name" value="AB_hydrolase_3"/>
</dbReference>
<dbReference type="Pfam" id="PF07859">
    <property type="entry name" value="Abhydrolase_3"/>
    <property type="match status" value="1"/>
</dbReference>
<proteinExistence type="predicted"/>
<dbReference type="RefSeq" id="XP_040787470.1">
    <property type="nucleotide sequence ID" value="XM_040936813.1"/>
</dbReference>
<dbReference type="PANTHER" id="PTHR48081">
    <property type="entry name" value="AB HYDROLASE SUPERFAMILY PROTEIN C4A8.06C"/>
    <property type="match status" value="1"/>
</dbReference>
<gene>
    <name evidence="3" type="ORF">K460DRAFT_405185</name>
</gene>
<dbReference type="AlphaFoldDB" id="A0A9P4GFY3"/>